<gene>
    <name evidence="1" type="ORF">LECACI_7A005920</name>
</gene>
<proteinExistence type="predicted"/>
<sequence length="106" mass="12036">MSKLHQEENALHELEIPQTKGMIVVLHQVAQDFMPGRPQLVSKTVAKKWTTEHTPAADELLSILAAVLKHEQSHVNFDLFRSHDVCRKIAAKPGKLHFAQETDYTE</sequence>
<dbReference type="Proteomes" id="UP001296104">
    <property type="component" value="Unassembled WGS sequence"/>
</dbReference>
<reference evidence="1" key="1">
    <citation type="submission" date="2023-11" db="EMBL/GenBank/DDBJ databases">
        <authorList>
            <person name="Alioto T."/>
            <person name="Alioto T."/>
            <person name="Gomez Garrido J."/>
        </authorList>
    </citation>
    <scope>NUCLEOTIDE SEQUENCE</scope>
</reference>
<protein>
    <submittedName>
        <fullName evidence="1">Uncharacterized protein</fullName>
    </submittedName>
</protein>
<comment type="caution">
    <text evidence="1">The sequence shown here is derived from an EMBL/GenBank/DDBJ whole genome shotgun (WGS) entry which is preliminary data.</text>
</comment>
<accession>A0AAI8Z1K4</accession>
<name>A0AAI8Z1K4_9PEZI</name>
<organism evidence="1 2">
    <name type="scientific">Lecanosticta acicola</name>
    <dbReference type="NCBI Taxonomy" id="111012"/>
    <lineage>
        <taxon>Eukaryota</taxon>
        <taxon>Fungi</taxon>
        <taxon>Dikarya</taxon>
        <taxon>Ascomycota</taxon>
        <taxon>Pezizomycotina</taxon>
        <taxon>Dothideomycetes</taxon>
        <taxon>Dothideomycetidae</taxon>
        <taxon>Mycosphaerellales</taxon>
        <taxon>Mycosphaerellaceae</taxon>
        <taxon>Lecanosticta</taxon>
    </lineage>
</organism>
<evidence type="ECO:0000313" key="2">
    <source>
        <dbReference type="Proteomes" id="UP001296104"/>
    </source>
</evidence>
<dbReference type="AlphaFoldDB" id="A0AAI8Z1K4"/>
<keyword evidence="2" id="KW-1185">Reference proteome</keyword>
<dbReference type="EMBL" id="CAVMBE010000040">
    <property type="protein sequence ID" value="CAK4030762.1"/>
    <property type="molecule type" value="Genomic_DNA"/>
</dbReference>
<evidence type="ECO:0000313" key="1">
    <source>
        <dbReference type="EMBL" id="CAK4030762.1"/>
    </source>
</evidence>